<feature type="signal peptide" evidence="1">
    <location>
        <begin position="1"/>
        <end position="20"/>
    </location>
</feature>
<dbReference type="InterPro" id="IPR014756">
    <property type="entry name" value="Ig_E-set"/>
</dbReference>
<comment type="caution">
    <text evidence="2">The sequence shown here is derived from an EMBL/GenBank/DDBJ whole genome shotgun (WGS) entry which is preliminary data.</text>
</comment>
<proteinExistence type="predicted"/>
<dbReference type="EMBL" id="JASPKY010000122">
    <property type="protein sequence ID" value="KAK9732113.1"/>
    <property type="molecule type" value="Genomic_DNA"/>
</dbReference>
<evidence type="ECO:0000256" key="1">
    <source>
        <dbReference type="SAM" id="SignalP"/>
    </source>
</evidence>
<sequence length="95" mass="10785">MIRFVIFCFCVVTLLLSVASEVVKFGGCDITNDLCEINEVQVEPCKEASKNQACRIKRGKNAGIDVYFTPKFASETLHSQPYWLALNNTIVMNWY</sequence>
<dbReference type="Gene3D" id="2.60.40.770">
    <property type="match status" value="1"/>
</dbReference>
<keyword evidence="3" id="KW-1185">Reference proteome</keyword>
<keyword evidence="1" id="KW-0732">Signal</keyword>
<evidence type="ECO:0000313" key="3">
    <source>
        <dbReference type="Proteomes" id="UP001458880"/>
    </source>
</evidence>
<gene>
    <name evidence="2" type="ORF">QE152_g13084</name>
</gene>
<feature type="chain" id="PRO_5043822372" evidence="1">
    <location>
        <begin position="21"/>
        <end position="95"/>
    </location>
</feature>
<dbReference type="Proteomes" id="UP001458880">
    <property type="component" value="Unassembled WGS sequence"/>
</dbReference>
<organism evidence="2 3">
    <name type="scientific">Popillia japonica</name>
    <name type="common">Japanese beetle</name>
    <dbReference type="NCBI Taxonomy" id="7064"/>
    <lineage>
        <taxon>Eukaryota</taxon>
        <taxon>Metazoa</taxon>
        <taxon>Ecdysozoa</taxon>
        <taxon>Arthropoda</taxon>
        <taxon>Hexapoda</taxon>
        <taxon>Insecta</taxon>
        <taxon>Pterygota</taxon>
        <taxon>Neoptera</taxon>
        <taxon>Endopterygota</taxon>
        <taxon>Coleoptera</taxon>
        <taxon>Polyphaga</taxon>
        <taxon>Scarabaeiformia</taxon>
        <taxon>Scarabaeidae</taxon>
        <taxon>Rutelinae</taxon>
        <taxon>Popillia</taxon>
    </lineage>
</organism>
<accession>A0AAW1LEP3</accession>
<protein>
    <submittedName>
        <fullName evidence="2">Uncharacterized protein</fullName>
    </submittedName>
</protein>
<reference evidence="2 3" key="1">
    <citation type="journal article" date="2024" name="BMC Genomics">
        <title>De novo assembly and annotation of Popillia japonica's genome with initial clues to its potential as an invasive pest.</title>
        <authorList>
            <person name="Cucini C."/>
            <person name="Boschi S."/>
            <person name="Funari R."/>
            <person name="Cardaioli E."/>
            <person name="Iannotti N."/>
            <person name="Marturano G."/>
            <person name="Paoli F."/>
            <person name="Bruttini M."/>
            <person name="Carapelli A."/>
            <person name="Frati F."/>
            <person name="Nardi F."/>
        </authorList>
    </citation>
    <scope>NUCLEOTIDE SEQUENCE [LARGE SCALE GENOMIC DNA]</scope>
    <source>
        <strain evidence="2">DMR45628</strain>
    </source>
</reference>
<dbReference type="SUPFAM" id="SSF81296">
    <property type="entry name" value="E set domains"/>
    <property type="match status" value="1"/>
</dbReference>
<dbReference type="AlphaFoldDB" id="A0AAW1LEP3"/>
<evidence type="ECO:0000313" key="2">
    <source>
        <dbReference type="EMBL" id="KAK9732113.1"/>
    </source>
</evidence>
<name>A0AAW1LEP3_POPJA</name>